<dbReference type="EC" id="6.5.1.4" evidence="5 6"/>
<dbReference type="InterPro" id="IPR013792">
    <property type="entry name" value="RNA3'P_cycl/enolpyr_Trfase_a/b"/>
</dbReference>
<comment type="similarity">
    <text evidence="1 5">Belongs to the RNA 3'-terminal cyclase family. Type 1 subfamily.</text>
</comment>
<dbReference type="InterPro" id="IPR013791">
    <property type="entry name" value="RNA3'-term_phos_cycl_insert"/>
</dbReference>
<dbReference type="Gene3D" id="3.65.10.20">
    <property type="entry name" value="RNA 3'-terminal phosphate cyclase domain"/>
    <property type="match status" value="1"/>
</dbReference>
<keyword evidence="10" id="KW-1185">Reference proteome</keyword>
<feature type="active site" description="Tele-AMP-histidine intermediate" evidence="5">
    <location>
        <position position="313"/>
    </location>
</feature>
<dbReference type="GO" id="GO:0003963">
    <property type="term" value="F:RNA-3'-phosphate cyclase activity"/>
    <property type="evidence" value="ECO:0007669"/>
    <property type="project" value="UniProtKB-EC"/>
</dbReference>
<keyword evidence="5" id="KW-0963">Cytoplasm</keyword>
<evidence type="ECO:0000256" key="3">
    <source>
        <dbReference type="ARBA" id="ARBA00022741"/>
    </source>
</evidence>
<accession>A0ABW7ELL7</accession>
<dbReference type="PANTHER" id="PTHR11096">
    <property type="entry name" value="RNA 3' TERMINAL PHOSPHATE CYCLASE"/>
    <property type="match status" value="1"/>
</dbReference>
<feature type="domain" description="RNA 3'-terminal phosphate cyclase" evidence="7">
    <location>
        <begin position="9"/>
        <end position="329"/>
    </location>
</feature>
<gene>
    <name evidence="5 9" type="primary">rtcA</name>
    <name evidence="9" type="ORF">ACG02S_10500</name>
</gene>
<proteinExistence type="inferred from homology"/>
<dbReference type="Pfam" id="PF01137">
    <property type="entry name" value="RTC"/>
    <property type="match status" value="1"/>
</dbReference>
<comment type="function">
    <text evidence="5">Catalyzes the conversion of 3'-phosphate to a 2',3'-cyclic phosphodiester at the end of RNA. The mechanism of action of the enzyme occurs in 3 steps: (A) adenylation of the enzyme by ATP; (B) transfer of adenylate to an RNA-N3'P to produce RNA-N3'PP5'A; (C) and attack of the adjacent 2'-hydroxyl on the 3'-phosphorus in the diester linkage to produce the cyclic end product. The biological role of this enzyme is unknown but it is likely to function in some aspects of cellular RNA processing.</text>
</comment>
<feature type="binding site" evidence="5">
    <location>
        <begin position="283"/>
        <end position="287"/>
    </location>
    <ligand>
        <name>ATP</name>
        <dbReference type="ChEBI" id="CHEBI:30616"/>
    </ligand>
</feature>
<dbReference type="EMBL" id="JBIGHY010000003">
    <property type="protein sequence ID" value="MFG6414329.1"/>
    <property type="molecule type" value="Genomic_DNA"/>
</dbReference>
<reference evidence="9 10" key="1">
    <citation type="submission" date="2024-09" db="EMBL/GenBank/DDBJ databases">
        <title>Novel species of the genus Pelomonas and Roseateles isolated from streams.</title>
        <authorList>
            <person name="Lu H."/>
        </authorList>
    </citation>
    <scope>NUCLEOTIDE SEQUENCE [LARGE SCALE GENOMIC DNA]</scope>
    <source>
        <strain evidence="9 10">DC23W</strain>
    </source>
</reference>
<dbReference type="NCBIfam" id="NF003246">
    <property type="entry name" value="PRK04204.1-2"/>
    <property type="match status" value="1"/>
</dbReference>
<dbReference type="InterPro" id="IPR000228">
    <property type="entry name" value="RNA3'_term_phos_cyc"/>
</dbReference>
<sequence>MIEIDGSVGEGGGQILRTSLALSMCTGQPFTLTKIRAGRAKPGLMRQHLTCVNAAAAVCGADVHGAELNSQSLVFRPGPVRAGDYEFNVGTAGSCTLVLQTVWPALMLADATSRLKLGGGTHNPMAPPFHFLERSYAPLLHKLGAKADLLLRRLGFYPAGGGEIEATIWPAKDSLQPFDLNDRGAKVESYAECFAPALPRSVARRELEQLGTSLGWSNAQLREAACRQNEGPGNALLATLVYEHVSEVFTAFGEKGVSAEQVAREVVREVRAYQVSHAALGPHLTDQWVLPLALAVWQRQCSASYTATELTDHATTNFETIQKFLPVCIQTEKTRDGWQVTVMP</sequence>
<dbReference type="SUPFAM" id="SSF52913">
    <property type="entry name" value="RNA 3'-terminal phosphate cyclase, RPTC, insert domain"/>
    <property type="match status" value="1"/>
</dbReference>
<keyword evidence="5" id="KW-0067">ATP-binding</keyword>
<evidence type="ECO:0000259" key="7">
    <source>
        <dbReference type="Pfam" id="PF01137"/>
    </source>
</evidence>
<evidence type="ECO:0000256" key="1">
    <source>
        <dbReference type="ARBA" id="ARBA00009206"/>
    </source>
</evidence>
<evidence type="ECO:0000256" key="6">
    <source>
        <dbReference type="NCBIfam" id="TIGR03399"/>
    </source>
</evidence>
<organism evidence="9 10">
    <name type="scientific">Pelomonas dachongensis</name>
    <dbReference type="NCBI Taxonomy" id="3299029"/>
    <lineage>
        <taxon>Bacteria</taxon>
        <taxon>Pseudomonadati</taxon>
        <taxon>Pseudomonadota</taxon>
        <taxon>Betaproteobacteria</taxon>
        <taxon>Burkholderiales</taxon>
        <taxon>Sphaerotilaceae</taxon>
        <taxon>Roseateles</taxon>
    </lineage>
</organism>
<keyword evidence="3 5" id="KW-0547">Nucleotide-binding</keyword>
<comment type="catalytic activity">
    <reaction evidence="4 5">
        <text>a 3'-end 3'-phospho-ribonucleotide-RNA + ATP = a 3'-end 2',3'-cyclophospho-ribonucleotide-RNA + AMP + diphosphate</text>
        <dbReference type="Rhea" id="RHEA:23976"/>
        <dbReference type="Rhea" id="RHEA-COMP:10463"/>
        <dbReference type="Rhea" id="RHEA-COMP:10464"/>
        <dbReference type="ChEBI" id="CHEBI:30616"/>
        <dbReference type="ChEBI" id="CHEBI:33019"/>
        <dbReference type="ChEBI" id="CHEBI:83062"/>
        <dbReference type="ChEBI" id="CHEBI:83064"/>
        <dbReference type="ChEBI" id="CHEBI:456215"/>
        <dbReference type="EC" id="6.5.1.4"/>
    </reaction>
</comment>
<evidence type="ECO:0000256" key="4">
    <source>
        <dbReference type="ARBA" id="ARBA00024481"/>
    </source>
</evidence>
<dbReference type="Pfam" id="PF05189">
    <property type="entry name" value="RTC_insert"/>
    <property type="match status" value="1"/>
</dbReference>
<comment type="subcellular location">
    <subcellularLocation>
        <location evidence="5">Cytoplasm</location>
    </subcellularLocation>
</comment>
<evidence type="ECO:0000256" key="5">
    <source>
        <dbReference type="HAMAP-Rule" id="MF_00200"/>
    </source>
</evidence>
<keyword evidence="2 5" id="KW-0436">Ligase</keyword>
<dbReference type="RefSeq" id="WP_394470405.1">
    <property type="nucleotide sequence ID" value="NZ_JBIGHY010000003.1"/>
</dbReference>
<dbReference type="InterPro" id="IPR023797">
    <property type="entry name" value="RNA3'_phos_cyclase_dom"/>
</dbReference>
<dbReference type="InterPro" id="IPR036553">
    <property type="entry name" value="RPTC_insert"/>
</dbReference>
<feature type="binding site" evidence="5">
    <location>
        <position position="100"/>
    </location>
    <ligand>
        <name>ATP</name>
        <dbReference type="ChEBI" id="CHEBI:30616"/>
    </ligand>
</feature>
<dbReference type="HAMAP" id="MF_00200">
    <property type="entry name" value="RTC"/>
    <property type="match status" value="1"/>
</dbReference>
<evidence type="ECO:0000259" key="8">
    <source>
        <dbReference type="Pfam" id="PF05189"/>
    </source>
</evidence>
<comment type="caution">
    <text evidence="9">The sequence shown here is derived from an EMBL/GenBank/DDBJ whole genome shotgun (WGS) entry which is preliminary data.</text>
</comment>
<evidence type="ECO:0000256" key="2">
    <source>
        <dbReference type="ARBA" id="ARBA00022598"/>
    </source>
</evidence>
<dbReference type="Proteomes" id="UP001606300">
    <property type="component" value="Unassembled WGS sequence"/>
</dbReference>
<name>A0ABW7ELL7_9BURK</name>
<protein>
    <recommendedName>
        <fullName evidence="5 6">RNA 3'-terminal phosphate cyclase</fullName>
        <shortName evidence="5">RNA cyclase</shortName>
        <shortName evidence="5">RNA-3'-phosphate cyclase</shortName>
        <ecNumber evidence="5 6">6.5.1.4</ecNumber>
    </recommendedName>
</protein>
<dbReference type="InterPro" id="IPR017770">
    <property type="entry name" value="RNA3'_term_phos_cyc_type_1"/>
</dbReference>
<dbReference type="Gene3D" id="3.30.360.20">
    <property type="entry name" value="RNA 3'-terminal phosphate cyclase, insert domain"/>
    <property type="match status" value="1"/>
</dbReference>
<evidence type="ECO:0000313" key="10">
    <source>
        <dbReference type="Proteomes" id="UP001606300"/>
    </source>
</evidence>
<feature type="domain" description="RNA 3'-terminal phosphate cyclase insert" evidence="8">
    <location>
        <begin position="182"/>
        <end position="272"/>
    </location>
</feature>
<dbReference type="NCBIfam" id="TIGR03399">
    <property type="entry name" value="RNA_3prim_cycl"/>
    <property type="match status" value="1"/>
</dbReference>
<dbReference type="PANTHER" id="PTHR11096:SF0">
    <property type="entry name" value="RNA 3'-TERMINAL PHOSPHATE CYCLASE"/>
    <property type="match status" value="1"/>
</dbReference>
<dbReference type="SUPFAM" id="SSF55205">
    <property type="entry name" value="EPT/RTPC-like"/>
    <property type="match status" value="1"/>
</dbReference>
<dbReference type="InterPro" id="IPR037136">
    <property type="entry name" value="RNA3'_phos_cyclase_dom_sf"/>
</dbReference>
<dbReference type="PIRSF" id="PIRSF005378">
    <property type="entry name" value="RNA3'_term_phos_cycl_euk"/>
    <property type="match status" value="1"/>
</dbReference>
<evidence type="ECO:0000313" key="9">
    <source>
        <dbReference type="EMBL" id="MFG6414329.1"/>
    </source>
</evidence>